<dbReference type="EMBL" id="BMMD01000006">
    <property type="protein sequence ID" value="GGJ76746.1"/>
    <property type="molecule type" value="Genomic_DNA"/>
</dbReference>
<sequence length="42" mass="4696">MGDDDKPPPPHPPTRPDVEKVFKRLTENDRGPQPRGDDASDD</sequence>
<accession>A0A917PGD5</accession>
<comment type="caution">
    <text evidence="1">The sequence shown here is derived from an EMBL/GenBank/DDBJ whole genome shotgun (WGS) entry which is preliminary data.</text>
</comment>
<evidence type="ECO:0000313" key="1">
    <source>
        <dbReference type="EMBL" id="GGJ76746.1"/>
    </source>
</evidence>
<protein>
    <submittedName>
        <fullName evidence="1">Uncharacterized protein</fullName>
    </submittedName>
</protein>
<keyword evidence="2" id="KW-1185">Reference proteome</keyword>
<dbReference type="Proteomes" id="UP000636956">
    <property type="component" value="Unassembled WGS sequence"/>
</dbReference>
<evidence type="ECO:0000313" key="2">
    <source>
        <dbReference type="Proteomes" id="UP000636956"/>
    </source>
</evidence>
<reference evidence="1" key="1">
    <citation type="journal article" date="2014" name="Int. J. Syst. Evol. Microbiol.">
        <title>Complete genome sequence of Corynebacterium casei LMG S-19264T (=DSM 44701T), isolated from a smear-ripened cheese.</title>
        <authorList>
            <consortium name="US DOE Joint Genome Institute (JGI-PGF)"/>
            <person name="Walter F."/>
            <person name="Albersmeier A."/>
            <person name="Kalinowski J."/>
            <person name="Ruckert C."/>
        </authorList>
    </citation>
    <scope>NUCLEOTIDE SEQUENCE</scope>
    <source>
        <strain evidence="1">CGMCC 1.8984</strain>
    </source>
</reference>
<dbReference type="AlphaFoldDB" id="A0A917PGD5"/>
<dbReference type="RefSeq" id="WP_268236963.1">
    <property type="nucleotide sequence ID" value="NZ_BAABFW010000015.1"/>
</dbReference>
<gene>
    <name evidence="1" type="ORF">GCM10011372_13760</name>
</gene>
<reference evidence="1" key="2">
    <citation type="submission" date="2020-09" db="EMBL/GenBank/DDBJ databases">
        <authorList>
            <person name="Sun Q."/>
            <person name="Zhou Y."/>
        </authorList>
    </citation>
    <scope>NUCLEOTIDE SEQUENCE</scope>
    <source>
        <strain evidence="1">CGMCC 1.8984</strain>
    </source>
</reference>
<organism evidence="1 2">
    <name type="scientific">Agromyces bauzanensis</name>
    <dbReference type="NCBI Taxonomy" id="1308924"/>
    <lineage>
        <taxon>Bacteria</taxon>
        <taxon>Bacillati</taxon>
        <taxon>Actinomycetota</taxon>
        <taxon>Actinomycetes</taxon>
        <taxon>Micrococcales</taxon>
        <taxon>Microbacteriaceae</taxon>
        <taxon>Agromyces</taxon>
    </lineage>
</organism>
<proteinExistence type="predicted"/>
<name>A0A917PGD5_9MICO</name>